<dbReference type="Gene3D" id="1.20.120.20">
    <property type="entry name" value="Apolipoprotein"/>
    <property type="match status" value="1"/>
</dbReference>
<dbReference type="AlphaFoldDB" id="A0A2I1NC89"/>
<dbReference type="EMBL" id="PKHU01000001">
    <property type="protein sequence ID" value="PKZ30017.1"/>
    <property type="molecule type" value="Genomic_DNA"/>
</dbReference>
<proteinExistence type="predicted"/>
<gene>
    <name evidence="2" type="ORF">CYJ41_00830</name>
</gene>
<name>A0A2I1NC89_9BACT</name>
<organism evidence="2 3">
    <name type="scientific">Campylobacter ureolyticus</name>
    <dbReference type="NCBI Taxonomy" id="827"/>
    <lineage>
        <taxon>Bacteria</taxon>
        <taxon>Pseudomonadati</taxon>
        <taxon>Campylobacterota</taxon>
        <taxon>Epsilonproteobacteria</taxon>
        <taxon>Campylobacterales</taxon>
        <taxon>Campylobacteraceae</taxon>
        <taxon>Campylobacter</taxon>
    </lineage>
</organism>
<evidence type="ECO:0000313" key="3">
    <source>
        <dbReference type="Proteomes" id="UP000234639"/>
    </source>
</evidence>
<reference evidence="2 3" key="1">
    <citation type="submission" date="2017-12" db="EMBL/GenBank/DDBJ databases">
        <title>Phylogenetic diversity of female urinary microbiome.</title>
        <authorList>
            <person name="Thomas-White K."/>
            <person name="Wolfe A.J."/>
        </authorList>
    </citation>
    <scope>NUCLEOTIDE SEQUENCE [LARGE SCALE GENOMIC DNA]</scope>
    <source>
        <strain evidence="2 3">UMB0112</strain>
    </source>
</reference>
<evidence type="ECO:0000256" key="1">
    <source>
        <dbReference type="SAM" id="Coils"/>
    </source>
</evidence>
<comment type="caution">
    <text evidence="2">The sequence shown here is derived from an EMBL/GenBank/DDBJ whole genome shotgun (WGS) entry which is preliminary data.</text>
</comment>
<protein>
    <recommendedName>
        <fullName evidence="4">YtxH domain-containing protein</fullName>
    </recommendedName>
</protein>
<dbReference type="RefSeq" id="WP_101636501.1">
    <property type="nucleotide sequence ID" value="NZ_JAPXGQ010000007.1"/>
</dbReference>
<accession>A0A2I1NC89</accession>
<evidence type="ECO:0000313" key="2">
    <source>
        <dbReference type="EMBL" id="PKZ30017.1"/>
    </source>
</evidence>
<feature type="coiled-coil region" evidence="1">
    <location>
        <begin position="84"/>
        <end position="111"/>
    </location>
</feature>
<evidence type="ECO:0008006" key="4">
    <source>
        <dbReference type="Google" id="ProtNLM"/>
    </source>
</evidence>
<sequence>MALPFVAGIAVGAGLIVAYNNKSKIKNTILEKAQKTKEFASDLKDKVCDSKCDCEEVKDSVIKDCEKAKDDVIKEGEKVKESVKKAVNKTKDTISKEVDNLKEKVQNTKTSNK</sequence>
<keyword evidence="1" id="KW-0175">Coiled coil</keyword>
<dbReference type="Proteomes" id="UP000234639">
    <property type="component" value="Unassembled WGS sequence"/>
</dbReference>